<evidence type="ECO:0000256" key="2">
    <source>
        <dbReference type="ARBA" id="ARBA00023125"/>
    </source>
</evidence>
<sequence>MQGRRVGTAPAAGFLNVNQWHLTQELSQEISCATDEVALFAALEKATALMDFDHFALTYDRRGLSEPGNLLVHNYPQSWATVYNGFDLGKADPVRRAGERALTGFSWRQLEHYIPLTTGDRQMLAVGRENGLADGYTVPRHLVGEASGTCTFVIGCERDMPDYVLHCAEIVGATALAAARRISGSKPVDPRPVLSERQRECVLWSARGKTAGEIAAILGISEETVVQHLKNARERYDVHGRQMLILCALFDGLIGFSDIFDWWTPA</sequence>
<dbReference type="SMART" id="SM00421">
    <property type="entry name" value="HTH_LUXR"/>
    <property type="match status" value="1"/>
</dbReference>
<dbReference type="CDD" id="cd06170">
    <property type="entry name" value="LuxR_C_like"/>
    <property type="match status" value="1"/>
</dbReference>
<keyword evidence="1" id="KW-0805">Transcription regulation</keyword>
<evidence type="ECO:0000259" key="4">
    <source>
        <dbReference type="PROSITE" id="PS50043"/>
    </source>
</evidence>
<reference evidence="6" key="1">
    <citation type="journal article" date="2019" name="Int. J. Syst. Evol. Microbiol.">
        <title>The Global Catalogue of Microorganisms (GCM) 10K type strain sequencing project: providing services to taxonomists for standard genome sequencing and annotation.</title>
        <authorList>
            <consortium name="The Broad Institute Genomics Platform"/>
            <consortium name="The Broad Institute Genome Sequencing Center for Infectious Disease"/>
            <person name="Wu L."/>
            <person name="Ma J."/>
        </authorList>
    </citation>
    <scope>NUCLEOTIDE SEQUENCE [LARGE SCALE GENOMIC DNA]</scope>
    <source>
        <strain evidence="6">CGMCC 1.12851</strain>
    </source>
</reference>
<feature type="domain" description="HTH luxR-type" evidence="4">
    <location>
        <begin position="187"/>
        <end position="252"/>
    </location>
</feature>
<dbReference type="InterPro" id="IPR000792">
    <property type="entry name" value="Tscrpt_reg_LuxR_C"/>
</dbReference>
<accession>A0ABQ1JNB5</accession>
<keyword evidence="2" id="KW-0238">DNA-binding</keyword>
<dbReference type="Pfam" id="PF03472">
    <property type="entry name" value="Autoind_bind"/>
    <property type="match status" value="1"/>
</dbReference>
<proteinExistence type="predicted"/>
<dbReference type="PROSITE" id="PS00622">
    <property type="entry name" value="HTH_LUXR_1"/>
    <property type="match status" value="1"/>
</dbReference>
<dbReference type="Gene3D" id="1.10.10.10">
    <property type="entry name" value="Winged helix-like DNA-binding domain superfamily/Winged helix DNA-binding domain"/>
    <property type="match status" value="1"/>
</dbReference>
<name>A0ABQ1JNB5_9SPHN</name>
<dbReference type="SUPFAM" id="SSF46894">
    <property type="entry name" value="C-terminal effector domain of the bipartite response regulators"/>
    <property type="match status" value="1"/>
</dbReference>
<dbReference type="PANTHER" id="PTHR44688">
    <property type="entry name" value="DNA-BINDING TRANSCRIPTIONAL ACTIVATOR DEVR_DOSR"/>
    <property type="match status" value="1"/>
</dbReference>
<keyword evidence="3" id="KW-0804">Transcription</keyword>
<dbReference type="InterPro" id="IPR036693">
    <property type="entry name" value="TF_LuxR_autoind-bd_dom_sf"/>
</dbReference>
<organism evidence="5 6">
    <name type="scientific">Blastomonas aquatica</name>
    <dbReference type="NCBI Taxonomy" id="1510276"/>
    <lineage>
        <taxon>Bacteria</taxon>
        <taxon>Pseudomonadati</taxon>
        <taxon>Pseudomonadota</taxon>
        <taxon>Alphaproteobacteria</taxon>
        <taxon>Sphingomonadales</taxon>
        <taxon>Sphingomonadaceae</taxon>
        <taxon>Blastomonas</taxon>
    </lineage>
</organism>
<dbReference type="PANTHER" id="PTHR44688:SF16">
    <property type="entry name" value="DNA-BINDING TRANSCRIPTIONAL ACTIVATOR DEVR_DOSR"/>
    <property type="match status" value="1"/>
</dbReference>
<dbReference type="Gene3D" id="3.30.450.80">
    <property type="entry name" value="Transcription factor LuxR-like, autoinducer-binding domain"/>
    <property type="match status" value="1"/>
</dbReference>
<dbReference type="InterPro" id="IPR005143">
    <property type="entry name" value="TF_LuxR_autoind-bd_dom"/>
</dbReference>
<gene>
    <name evidence="5" type="ORF">GCM10010833_29980</name>
</gene>
<keyword evidence="6" id="KW-1185">Reference proteome</keyword>
<dbReference type="EMBL" id="BMGD01000006">
    <property type="protein sequence ID" value="GGB72803.1"/>
    <property type="molecule type" value="Genomic_DNA"/>
</dbReference>
<dbReference type="PRINTS" id="PR00038">
    <property type="entry name" value="HTHLUXR"/>
</dbReference>
<evidence type="ECO:0000313" key="6">
    <source>
        <dbReference type="Proteomes" id="UP000614261"/>
    </source>
</evidence>
<dbReference type="InterPro" id="IPR036388">
    <property type="entry name" value="WH-like_DNA-bd_sf"/>
</dbReference>
<protein>
    <recommendedName>
        <fullName evidence="4">HTH luxR-type domain-containing protein</fullName>
    </recommendedName>
</protein>
<comment type="caution">
    <text evidence="5">The sequence shown here is derived from an EMBL/GenBank/DDBJ whole genome shotgun (WGS) entry which is preliminary data.</text>
</comment>
<dbReference type="Proteomes" id="UP000614261">
    <property type="component" value="Unassembled WGS sequence"/>
</dbReference>
<dbReference type="InterPro" id="IPR016032">
    <property type="entry name" value="Sig_transdc_resp-reg_C-effctor"/>
</dbReference>
<evidence type="ECO:0000313" key="5">
    <source>
        <dbReference type="EMBL" id="GGB72803.1"/>
    </source>
</evidence>
<dbReference type="SUPFAM" id="SSF75516">
    <property type="entry name" value="Pheromone-binding domain of LuxR-like quorum-sensing transcription factors"/>
    <property type="match status" value="1"/>
</dbReference>
<dbReference type="PROSITE" id="PS50043">
    <property type="entry name" value="HTH_LUXR_2"/>
    <property type="match status" value="1"/>
</dbReference>
<dbReference type="Pfam" id="PF00196">
    <property type="entry name" value="GerE"/>
    <property type="match status" value="1"/>
</dbReference>
<evidence type="ECO:0000256" key="3">
    <source>
        <dbReference type="ARBA" id="ARBA00023163"/>
    </source>
</evidence>
<evidence type="ECO:0000256" key="1">
    <source>
        <dbReference type="ARBA" id="ARBA00023015"/>
    </source>
</evidence>